<comment type="caution">
    <text evidence="1">The sequence shown here is derived from an EMBL/GenBank/DDBJ whole genome shotgun (WGS) entry which is preliminary data.</text>
</comment>
<accession>A0A7C9FZH3</accession>
<proteinExistence type="predicted"/>
<organism evidence="1 2">
    <name type="scientific">Salmonirosea aquatica</name>
    <dbReference type="NCBI Taxonomy" id="2654236"/>
    <lineage>
        <taxon>Bacteria</taxon>
        <taxon>Pseudomonadati</taxon>
        <taxon>Bacteroidota</taxon>
        <taxon>Cytophagia</taxon>
        <taxon>Cytophagales</taxon>
        <taxon>Spirosomataceae</taxon>
        <taxon>Salmonirosea</taxon>
    </lineage>
</organism>
<dbReference type="InterPro" id="IPR036913">
    <property type="entry name" value="YegP-like_sf"/>
</dbReference>
<dbReference type="SUPFAM" id="SSF160113">
    <property type="entry name" value="YegP-like"/>
    <property type="match status" value="1"/>
</dbReference>
<reference evidence="1 2" key="1">
    <citation type="submission" date="2019-10" db="EMBL/GenBank/DDBJ databases">
        <title>Draft Genome Sequence of Cytophagaceae sp. SJW1-29.</title>
        <authorList>
            <person name="Choi A."/>
        </authorList>
    </citation>
    <scope>NUCLEOTIDE SEQUENCE [LARGE SCALE GENOMIC DNA]</scope>
    <source>
        <strain evidence="1 2">SJW1-29</strain>
    </source>
</reference>
<evidence type="ECO:0000313" key="1">
    <source>
        <dbReference type="EMBL" id="MPR36593.1"/>
    </source>
</evidence>
<dbReference type="Proteomes" id="UP000479293">
    <property type="component" value="Unassembled WGS sequence"/>
</dbReference>
<protein>
    <submittedName>
        <fullName evidence="1">DUF1508 domain-containing protein</fullName>
    </submittedName>
</protein>
<name>A0A7C9FZH3_9BACT</name>
<dbReference type="Gene3D" id="3.30.160.160">
    <property type="entry name" value="YegP-like"/>
    <property type="match status" value="1"/>
</dbReference>
<evidence type="ECO:0000313" key="2">
    <source>
        <dbReference type="Proteomes" id="UP000479293"/>
    </source>
</evidence>
<sequence length="53" mass="6166">MFKLVKTRSGQFRWKRIAPNSRTVGGATEPYHNRTDCLDNARRNGVPPYMIEE</sequence>
<dbReference type="EMBL" id="WHLY01000002">
    <property type="protein sequence ID" value="MPR36593.1"/>
    <property type="molecule type" value="Genomic_DNA"/>
</dbReference>
<gene>
    <name evidence="1" type="ORF">GBK04_25435</name>
</gene>
<dbReference type="AlphaFoldDB" id="A0A7C9FZH3"/>
<keyword evidence="2" id="KW-1185">Reference proteome</keyword>